<reference evidence="1 2" key="1">
    <citation type="journal article" date="2024" name="Pathogens">
        <title>Staphylococcus hsinchuensis sp. nov., Isolated from Soymilk.</title>
        <authorList>
            <person name="Wang Y.T."/>
            <person name="Lin Y.C."/>
            <person name="Hsieh Y.H."/>
            <person name="Lin Y.T."/>
            <person name="Hamada M."/>
            <person name="Chen C.C."/>
            <person name="Liou J.S."/>
            <person name="Lee A.Y."/>
            <person name="Zhang W.L."/>
            <person name="Chen Y.T."/>
            <person name="Huang C.H."/>
        </authorList>
    </citation>
    <scope>NUCLEOTIDE SEQUENCE [LARGE SCALE GENOMIC DNA]</scope>
    <source>
        <strain evidence="1 2">H164</strain>
    </source>
</reference>
<protein>
    <submittedName>
        <fullName evidence="1">Uncharacterized protein</fullName>
    </submittedName>
</protein>
<dbReference type="EMBL" id="CP128355">
    <property type="protein sequence ID" value="XAF70446.1"/>
    <property type="molecule type" value="Genomic_DNA"/>
</dbReference>
<proteinExistence type="predicted"/>
<evidence type="ECO:0000313" key="1">
    <source>
        <dbReference type="EMBL" id="XAF70446.1"/>
    </source>
</evidence>
<organism evidence="1 2">
    <name type="scientific">Staphylococcus hsinchuensis</name>
    <dbReference type="NCBI Taxonomy" id="3051183"/>
    <lineage>
        <taxon>Bacteria</taxon>
        <taxon>Bacillati</taxon>
        <taxon>Bacillota</taxon>
        <taxon>Bacilli</taxon>
        <taxon>Bacillales</taxon>
        <taxon>Staphylococcaceae</taxon>
        <taxon>Staphylococcus</taxon>
    </lineage>
</organism>
<accession>A0ABZ3ECA1</accession>
<keyword evidence="2" id="KW-1185">Reference proteome</keyword>
<gene>
    <name evidence="1" type="ORF">QQM35_10310</name>
</gene>
<sequence length="97" mass="11243">MKKLFIIILLLIPALFIGLIIGGFQYLNEDEYYYGVISSDNKTAYNLVAKDNTMKVYDLTSNQKYQHGDIIRVHTTDGKGVIVDTKKFLKIKYQKKY</sequence>
<evidence type="ECO:0000313" key="2">
    <source>
        <dbReference type="Proteomes" id="UP001436297"/>
    </source>
</evidence>
<dbReference type="RefSeq" id="WP_342610387.1">
    <property type="nucleotide sequence ID" value="NZ_CP128355.1"/>
</dbReference>
<dbReference type="Proteomes" id="UP001436297">
    <property type="component" value="Chromosome"/>
</dbReference>
<name>A0ABZ3ECA1_9STAP</name>